<dbReference type="STRING" id="89093.SAMN04488558_11322"/>
<sequence>MANQDKKSSKKGKLGITALALLALAGLGIYQGTGGGLLPGSGSSISQSDNQGQEGEQETKVAEVKVKEDEIYWSEPGQTEEKISQDQLQEKLQAMKEGWQIRLIDNKAIKASFDQVKKAIQDNNIEIVETIEQ</sequence>
<accession>A0A1H9GEY3</accession>
<keyword evidence="3" id="KW-1185">Reference proteome</keyword>
<gene>
    <name evidence="2" type="ORF">SAMN04488558_11322</name>
</gene>
<name>A0A1H9GEY3_9LACT</name>
<dbReference type="EMBL" id="FOEN01000013">
    <property type="protein sequence ID" value="SEQ48624.1"/>
    <property type="molecule type" value="Genomic_DNA"/>
</dbReference>
<evidence type="ECO:0000313" key="2">
    <source>
        <dbReference type="EMBL" id="SEQ48624.1"/>
    </source>
</evidence>
<protein>
    <submittedName>
        <fullName evidence="2">Uncharacterized protein</fullName>
    </submittedName>
</protein>
<dbReference type="Proteomes" id="UP000198833">
    <property type="component" value="Unassembled WGS sequence"/>
</dbReference>
<evidence type="ECO:0000313" key="3">
    <source>
        <dbReference type="Proteomes" id="UP000198833"/>
    </source>
</evidence>
<proteinExistence type="predicted"/>
<feature type="compositionally biased region" description="Low complexity" evidence="1">
    <location>
        <begin position="40"/>
        <end position="53"/>
    </location>
</feature>
<evidence type="ECO:0000256" key="1">
    <source>
        <dbReference type="SAM" id="MobiDB-lite"/>
    </source>
</evidence>
<feature type="region of interest" description="Disordered" evidence="1">
    <location>
        <begin position="38"/>
        <end position="60"/>
    </location>
</feature>
<dbReference type="AlphaFoldDB" id="A0A1H9GEY3"/>
<dbReference type="RefSeq" id="WP_092572620.1">
    <property type="nucleotide sequence ID" value="NZ_CALUDV010000030.1"/>
</dbReference>
<organism evidence="2 3">
    <name type="scientific">Ignavigranum ruoffiae</name>
    <dbReference type="NCBI Taxonomy" id="89093"/>
    <lineage>
        <taxon>Bacteria</taxon>
        <taxon>Bacillati</taxon>
        <taxon>Bacillota</taxon>
        <taxon>Bacilli</taxon>
        <taxon>Lactobacillales</taxon>
        <taxon>Aerococcaceae</taxon>
        <taxon>Ignavigranum</taxon>
    </lineage>
</organism>
<reference evidence="2 3" key="1">
    <citation type="submission" date="2016-10" db="EMBL/GenBank/DDBJ databases">
        <authorList>
            <person name="de Groot N.N."/>
        </authorList>
    </citation>
    <scope>NUCLEOTIDE SEQUENCE [LARGE SCALE GENOMIC DNA]</scope>
    <source>
        <strain evidence="2 3">DSM 15695</strain>
    </source>
</reference>